<sequence length="182" mass="19724">MIGVACVGLLIAMLTWVGAFAQRRDTWTHVPANEIMQIGPYEVRFDAATATFTDSGLEGSVASWTVKVDARIHNLETTNHTLNMSSFIASKSGVTPTFFTIGPADSSAFGMDLVPGLGWQDFQLSFTVPASDLERTTSEFPVGVNVLMQRQTHVHLGNPTSRWVPAPAGLRTKVPLTIVEGY</sequence>
<gene>
    <name evidence="1" type="ORF">FB460_2281</name>
</gene>
<keyword evidence="2" id="KW-1185">Reference proteome</keyword>
<dbReference type="Proteomes" id="UP000316196">
    <property type="component" value="Unassembled WGS sequence"/>
</dbReference>
<dbReference type="EMBL" id="VFOR01000002">
    <property type="protein sequence ID" value="TQL58419.1"/>
    <property type="molecule type" value="Genomic_DNA"/>
</dbReference>
<organism evidence="1 2">
    <name type="scientific">Propioniferax innocua</name>
    <dbReference type="NCBI Taxonomy" id="1753"/>
    <lineage>
        <taxon>Bacteria</taxon>
        <taxon>Bacillati</taxon>
        <taxon>Actinomycetota</taxon>
        <taxon>Actinomycetes</taxon>
        <taxon>Propionibacteriales</taxon>
        <taxon>Propionibacteriaceae</taxon>
        <taxon>Propioniferax</taxon>
    </lineage>
</organism>
<comment type="caution">
    <text evidence="1">The sequence shown here is derived from an EMBL/GenBank/DDBJ whole genome shotgun (WGS) entry which is preliminary data.</text>
</comment>
<evidence type="ECO:0000313" key="2">
    <source>
        <dbReference type="Proteomes" id="UP000316196"/>
    </source>
</evidence>
<name>A0A542ZDR9_9ACTN</name>
<protein>
    <submittedName>
        <fullName evidence="1">Uncharacterized protein</fullName>
    </submittedName>
</protein>
<evidence type="ECO:0000313" key="1">
    <source>
        <dbReference type="EMBL" id="TQL58419.1"/>
    </source>
</evidence>
<proteinExistence type="predicted"/>
<accession>A0A542ZDR9</accession>
<dbReference type="AlphaFoldDB" id="A0A542ZDR9"/>
<reference evidence="1 2" key="1">
    <citation type="submission" date="2019-06" db="EMBL/GenBank/DDBJ databases">
        <title>Sequencing the genomes of 1000 actinobacteria strains.</title>
        <authorList>
            <person name="Klenk H.-P."/>
        </authorList>
    </citation>
    <scope>NUCLEOTIDE SEQUENCE [LARGE SCALE GENOMIC DNA]</scope>
    <source>
        <strain evidence="1 2">DSM 8251</strain>
    </source>
</reference>